<name>K1U1A5_9ZZZZ</name>
<reference evidence="1" key="1">
    <citation type="journal article" date="2013" name="Environ. Microbiol.">
        <title>Microbiota from the distal guts of lean and obese adolescents exhibit partial functional redundancy besides clear differences in community structure.</title>
        <authorList>
            <person name="Ferrer M."/>
            <person name="Ruiz A."/>
            <person name="Lanza F."/>
            <person name="Haange S.B."/>
            <person name="Oberbach A."/>
            <person name="Till H."/>
            <person name="Bargiela R."/>
            <person name="Campoy C."/>
            <person name="Segura M.T."/>
            <person name="Richter M."/>
            <person name="von Bergen M."/>
            <person name="Seifert J."/>
            <person name="Suarez A."/>
        </authorList>
    </citation>
    <scope>NUCLEOTIDE SEQUENCE</scope>
</reference>
<dbReference type="AlphaFoldDB" id="K1U1A5"/>
<feature type="non-terminal residue" evidence="1">
    <location>
        <position position="33"/>
    </location>
</feature>
<dbReference type="EMBL" id="AJWZ01002029">
    <property type="protein sequence ID" value="EKC72080.1"/>
    <property type="molecule type" value="Genomic_DNA"/>
</dbReference>
<organism evidence="1">
    <name type="scientific">human gut metagenome</name>
    <dbReference type="NCBI Taxonomy" id="408170"/>
    <lineage>
        <taxon>unclassified sequences</taxon>
        <taxon>metagenomes</taxon>
        <taxon>organismal metagenomes</taxon>
    </lineage>
</organism>
<proteinExistence type="predicted"/>
<evidence type="ECO:0000313" key="1">
    <source>
        <dbReference type="EMBL" id="EKC72080.1"/>
    </source>
</evidence>
<gene>
    <name evidence="1" type="ORF">OBE_03074</name>
</gene>
<protein>
    <submittedName>
        <fullName evidence="1">Uncharacterized protein</fullName>
    </submittedName>
</protein>
<comment type="caution">
    <text evidence="1">The sequence shown here is derived from an EMBL/GenBank/DDBJ whole genome shotgun (WGS) entry which is preliminary data.</text>
</comment>
<sequence>MTSSDCETATERLYEVSKKIQADLYVMVNGDEP</sequence>
<accession>K1U1A5</accession>